<feature type="compositionally biased region" description="Basic and acidic residues" evidence="1">
    <location>
        <begin position="1"/>
        <end position="20"/>
    </location>
</feature>
<dbReference type="AlphaFoldDB" id="A0A7W6Q769"/>
<evidence type="ECO:0000256" key="1">
    <source>
        <dbReference type="SAM" id="MobiDB-lite"/>
    </source>
</evidence>
<feature type="compositionally biased region" description="Basic and acidic residues" evidence="1">
    <location>
        <begin position="27"/>
        <end position="42"/>
    </location>
</feature>
<dbReference type="Proteomes" id="UP000565745">
    <property type="component" value="Unassembled WGS sequence"/>
</dbReference>
<feature type="region of interest" description="Disordered" evidence="1">
    <location>
        <begin position="1"/>
        <end position="42"/>
    </location>
</feature>
<keyword evidence="3" id="KW-1185">Reference proteome</keyword>
<proteinExistence type="predicted"/>
<evidence type="ECO:0000313" key="3">
    <source>
        <dbReference type="Proteomes" id="UP000565745"/>
    </source>
</evidence>
<comment type="caution">
    <text evidence="2">The sequence shown here is derived from an EMBL/GenBank/DDBJ whole genome shotgun (WGS) entry which is preliminary data.</text>
</comment>
<organism evidence="2 3">
    <name type="scientific">Sulfitobacter noctilucicola</name>
    <dbReference type="NCBI Taxonomy" id="1342301"/>
    <lineage>
        <taxon>Bacteria</taxon>
        <taxon>Pseudomonadati</taxon>
        <taxon>Pseudomonadota</taxon>
        <taxon>Alphaproteobacteria</taxon>
        <taxon>Rhodobacterales</taxon>
        <taxon>Roseobacteraceae</taxon>
        <taxon>Sulfitobacter</taxon>
    </lineage>
</organism>
<dbReference type="EMBL" id="JACIFU010000004">
    <property type="protein sequence ID" value="MBB4175570.1"/>
    <property type="molecule type" value="Genomic_DNA"/>
</dbReference>
<evidence type="ECO:0000313" key="2">
    <source>
        <dbReference type="EMBL" id="MBB4175570.1"/>
    </source>
</evidence>
<protein>
    <submittedName>
        <fullName evidence="2">Uncharacterized protein</fullName>
    </submittedName>
</protein>
<sequence>MSRAGAEGEVKIDPKMKGRFQESAAQRCDRQSMFRMDRKRDSTQGANSVEKLWLIEVLSLIQFSQGCGILSDDGTEARIAASTVL</sequence>
<reference evidence="2 3" key="1">
    <citation type="submission" date="2020-08" db="EMBL/GenBank/DDBJ databases">
        <title>Genomic Encyclopedia of Type Strains, Phase IV (KMG-IV): sequencing the most valuable type-strain genomes for metagenomic binning, comparative biology and taxonomic classification.</title>
        <authorList>
            <person name="Goeker M."/>
        </authorList>
    </citation>
    <scope>NUCLEOTIDE SEQUENCE [LARGE SCALE GENOMIC DNA]</scope>
    <source>
        <strain evidence="2 3">DSM 101015</strain>
    </source>
</reference>
<name>A0A7W6Q769_9RHOB</name>
<gene>
    <name evidence="2" type="ORF">GGR93_003363</name>
</gene>
<accession>A0A7W6Q769</accession>